<dbReference type="PROSITE" id="PS50862">
    <property type="entry name" value="AA_TRNA_LIGASE_II"/>
    <property type="match status" value="1"/>
</dbReference>
<dbReference type="Gene3D" id="3.30.930.10">
    <property type="entry name" value="Bira Bifunctional Protein, Domain 2"/>
    <property type="match status" value="1"/>
</dbReference>
<dbReference type="EMBL" id="JAWQEG010008463">
    <property type="protein sequence ID" value="KAK3850276.1"/>
    <property type="molecule type" value="Genomic_DNA"/>
</dbReference>
<organism evidence="9 10">
    <name type="scientific">Petrolisthes cinctipes</name>
    <name type="common">Flat porcelain crab</name>
    <dbReference type="NCBI Taxonomy" id="88211"/>
    <lineage>
        <taxon>Eukaryota</taxon>
        <taxon>Metazoa</taxon>
        <taxon>Ecdysozoa</taxon>
        <taxon>Arthropoda</taxon>
        <taxon>Crustacea</taxon>
        <taxon>Multicrustacea</taxon>
        <taxon>Malacostraca</taxon>
        <taxon>Eumalacostraca</taxon>
        <taxon>Eucarida</taxon>
        <taxon>Decapoda</taxon>
        <taxon>Pleocyemata</taxon>
        <taxon>Anomura</taxon>
        <taxon>Galatheoidea</taxon>
        <taxon>Porcellanidae</taxon>
        <taxon>Petrolisthes</taxon>
    </lineage>
</organism>
<reference evidence="9" key="1">
    <citation type="submission" date="2023-10" db="EMBL/GenBank/DDBJ databases">
        <title>Genome assemblies of two species of porcelain crab, Petrolisthes cinctipes and Petrolisthes manimaculis (Anomura: Porcellanidae).</title>
        <authorList>
            <person name="Angst P."/>
        </authorList>
    </citation>
    <scope>NUCLEOTIDE SEQUENCE</scope>
    <source>
        <strain evidence="9">PB745_01</strain>
        <tissue evidence="9">Gill</tissue>
    </source>
</reference>
<evidence type="ECO:0000256" key="7">
    <source>
        <dbReference type="ARBA" id="ARBA00031113"/>
    </source>
</evidence>
<protein>
    <recommendedName>
        <fullName evidence="2">serine--tRNA ligase</fullName>
        <ecNumber evidence="2">6.1.1.11</ecNumber>
    </recommendedName>
    <alternativeName>
        <fullName evidence="7">Seryl-tRNA synthetase</fullName>
    </alternativeName>
</protein>
<evidence type="ECO:0000313" key="10">
    <source>
        <dbReference type="Proteomes" id="UP001286313"/>
    </source>
</evidence>
<evidence type="ECO:0000256" key="2">
    <source>
        <dbReference type="ARBA" id="ARBA00012840"/>
    </source>
</evidence>
<dbReference type="PANTHER" id="PTHR11778">
    <property type="entry name" value="SERYL-TRNA SYNTHETASE"/>
    <property type="match status" value="1"/>
</dbReference>
<dbReference type="Pfam" id="PF00587">
    <property type="entry name" value="tRNA-synt_2b"/>
    <property type="match status" value="1"/>
</dbReference>
<proteinExistence type="inferred from homology"/>
<keyword evidence="5" id="KW-0067">ATP-binding</keyword>
<dbReference type="InterPro" id="IPR006195">
    <property type="entry name" value="aa-tRNA-synth_II"/>
</dbReference>
<gene>
    <name evidence="9" type="ORF">Pcinc_043012</name>
</gene>
<evidence type="ECO:0000256" key="1">
    <source>
        <dbReference type="ARBA" id="ARBA00010728"/>
    </source>
</evidence>
<evidence type="ECO:0000256" key="6">
    <source>
        <dbReference type="ARBA" id="ARBA00023146"/>
    </source>
</evidence>
<dbReference type="GO" id="GO:0006434">
    <property type="term" value="P:seryl-tRNA aminoacylation"/>
    <property type="evidence" value="ECO:0007669"/>
    <property type="project" value="InterPro"/>
</dbReference>
<dbReference type="AlphaFoldDB" id="A0AAE1BGK0"/>
<name>A0AAE1BGK0_PETCI</name>
<keyword evidence="4" id="KW-0547">Nucleotide-binding</keyword>
<dbReference type="InterPro" id="IPR002314">
    <property type="entry name" value="aa-tRNA-synt_IIb"/>
</dbReference>
<keyword evidence="6" id="KW-0030">Aminoacyl-tRNA synthetase</keyword>
<evidence type="ECO:0000256" key="4">
    <source>
        <dbReference type="ARBA" id="ARBA00022741"/>
    </source>
</evidence>
<dbReference type="GO" id="GO:0005524">
    <property type="term" value="F:ATP binding"/>
    <property type="evidence" value="ECO:0007669"/>
    <property type="project" value="UniProtKB-KW"/>
</dbReference>
<evidence type="ECO:0000256" key="5">
    <source>
        <dbReference type="ARBA" id="ARBA00022840"/>
    </source>
</evidence>
<keyword evidence="10" id="KW-1185">Reference proteome</keyword>
<comment type="similarity">
    <text evidence="1">Belongs to the class-II aminoacyl-tRNA synthetase family. Type-1 seryl-tRNA synthetase subfamily.</text>
</comment>
<evidence type="ECO:0000256" key="3">
    <source>
        <dbReference type="ARBA" id="ARBA00022598"/>
    </source>
</evidence>
<keyword evidence="3" id="KW-0436">Ligase</keyword>
<accession>A0AAE1BGK0</accession>
<feature type="domain" description="Aminoacyl-transfer RNA synthetases class-II family profile" evidence="8">
    <location>
        <begin position="1"/>
        <end position="127"/>
    </location>
</feature>
<sequence length="161" mass="17963">MFGVTAADSGEESHQLYNEMTHIQKHLFSNLGIHFQILDMPLHDLGAPAYCKTDMEAWMPGRKMYGEVSSASNCTDYQARRLNITYTSQDGLQRLAHTVNGTACAVPRMVIALCETFQTPEGTVTLPPALHPFLPNHTITSPPLCRMTWIKDKAYHGTIVK</sequence>
<dbReference type="SUPFAM" id="SSF55681">
    <property type="entry name" value="Class II aaRS and biotin synthetases"/>
    <property type="match status" value="1"/>
</dbReference>
<dbReference type="GO" id="GO:0004828">
    <property type="term" value="F:serine-tRNA ligase activity"/>
    <property type="evidence" value="ECO:0007669"/>
    <property type="project" value="UniProtKB-EC"/>
</dbReference>
<dbReference type="PRINTS" id="PR00981">
    <property type="entry name" value="TRNASYNTHSER"/>
</dbReference>
<evidence type="ECO:0000259" key="8">
    <source>
        <dbReference type="PROSITE" id="PS50862"/>
    </source>
</evidence>
<dbReference type="InterPro" id="IPR002317">
    <property type="entry name" value="Ser-tRNA-ligase_type_1"/>
</dbReference>
<dbReference type="Proteomes" id="UP001286313">
    <property type="component" value="Unassembled WGS sequence"/>
</dbReference>
<dbReference type="EC" id="6.1.1.11" evidence="2"/>
<dbReference type="InterPro" id="IPR045864">
    <property type="entry name" value="aa-tRNA-synth_II/BPL/LPL"/>
</dbReference>
<comment type="caution">
    <text evidence="9">The sequence shown here is derived from an EMBL/GenBank/DDBJ whole genome shotgun (WGS) entry which is preliminary data.</text>
</comment>
<evidence type="ECO:0000313" key="9">
    <source>
        <dbReference type="EMBL" id="KAK3850276.1"/>
    </source>
</evidence>